<protein>
    <submittedName>
        <fullName evidence="1">Uncharacterized protein</fullName>
    </submittedName>
</protein>
<accession>A0A0R2QEU9</accession>
<name>A0A0R2QEU9_9ACTN</name>
<reference evidence="1 2" key="1">
    <citation type="submission" date="2015-10" db="EMBL/GenBank/DDBJ databases">
        <title>Metagenome-Assembled Genomes uncover a global brackish microbiome.</title>
        <authorList>
            <person name="Hugerth L.W."/>
            <person name="Larsson J."/>
            <person name="Alneberg J."/>
            <person name="Lindh M.V."/>
            <person name="Legrand C."/>
            <person name="Pinhassi J."/>
            <person name="Andersson A.F."/>
        </authorList>
    </citation>
    <scope>NUCLEOTIDE SEQUENCE [LARGE SCALE GENOMIC DNA]</scope>
    <source>
        <strain evidence="1">BACL6 MAG-120924-bin43</strain>
    </source>
</reference>
<organism evidence="1 2">
    <name type="scientific">Acidimicrobiia bacterium BACL6 MAG-120924-bin43</name>
    <dbReference type="NCBI Taxonomy" id="1655583"/>
    <lineage>
        <taxon>Bacteria</taxon>
        <taxon>Bacillati</taxon>
        <taxon>Actinomycetota</taxon>
        <taxon>Acidimicrobiia</taxon>
        <taxon>acIV cluster</taxon>
    </lineage>
</organism>
<dbReference type="EMBL" id="LIBJ01000363">
    <property type="protein sequence ID" value="KRO46106.1"/>
    <property type="molecule type" value="Genomic_DNA"/>
</dbReference>
<proteinExistence type="predicted"/>
<evidence type="ECO:0000313" key="2">
    <source>
        <dbReference type="Proteomes" id="UP000051017"/>
    </source>
</evidence>
<comment type="caution">
    <text evidence="1">The sequence shown here is derived from an EMBL/GenBank/DDBJ whole genome shotgun (WGS) entry which is preliminary data.</text>
</comment>
<dbReference type="AlphaFoldDB" id="A0A0R2QEU9"/>
<evidence type="ECO:0000313" key="1">
    <source>
        <dbReference type="EMBL" id="KRO46106.1"/>
    </source>
</evidence>
<dbReference type="Proteomes" id="UP000051017">
    <property type="component" value="Unassembled WGS sequence"/>
</dbReference>
<sequence>MGIATALVVIGGSHQNDTGIGPQVIAELWEGDRANWSVRSIGSKDIEFRIDPNSPDDIFDELVNVLRKVCGIAPNEPLETSIAVTIFDGSSLGGRAHRFAELATCDVTLFTTAYSRTFSAWKEEWVVEGSLKI</sequence>
<gene>
    <name evidence="1" type="ORF">ABR75_06095</name>
</gene>